<dbReference type="AlphaFoldDB" id="A0AAD8IN12"/>
<evidence type="ECO:0000313" key="5">
    <source>
        <dbReference type="EMBL" id="KAK1388989.1"/>
    </source>
</evidence>
<dbReference type="GO" id="GO:0009451">
    <property type="term" value="P:RNA modification"/>
    <property type="evidence" value="ECO:0007669"/>
    <property type="project" value="InterPro"/>
</dbReference>
<reference evidence="5" key="1">
    <citation type="submission" date="2023-02" db="EMBL/GenBank/DDBJ databases">
        <title>Genome of toxic invasive species Heracleum sosnowskyi carries increased number of genes despite the absence of recent whole-genome duplications.</title>
        <authorList>
            <person name="Schelkunov M."/>
            <person name="Shtratnikova V."/>
            <person name="Makarenko M."/>
            <person name="Klepikova A."/>
            <person name="Omelchenko D."/>
            <person name="Novikova G."/>
            <person name="Obukhova E."/>
            <person name="Bogdanov V."/>
            <person name="Penin A."/>
            <person name="Logacheva M."/>
        </authorList>
    </citation>
    <scope>NUCLEOTIDE SEQUENCE</scope>
    <source>
        <strain evidence="5">Hsosn_3</strain>
        <tissue evidence="5">Leaf</tissue>
    </source>
</reference>
<dbReference type="SUPFAM" id="SSF48452">
    <property type="entry name" value="TPR-like"/>
    <property type="match status" value="1"/>
</dbReference>
<dbReference type="EMBL" id="JAUIZM010000004">
    <property type="protein sequence ID" value="KAK1388989.1"/>
    <property type="molecule type" value="Genomic_DNA"/>
</dbReference>
<name>A0AAD8IN12_9APIA</name>
<dbReference type="InterPro" id="IPR046960">
    <property type="entry name" value="PPR_At4g14850-like_plant"/>
</dbReference>
<gene>
    <name evidence="5" type="ORF">POM88_017167</name>
</gene>
<feature type="domain" description="DYW" evidence="4">
    <location>
        <begin position="533"/>
        <end position="625"/>
    </location>
</feature>
<dbReference type="InterPro" id="IPR011990">
    <property type="entry name" value="TPR-like_helical_dom_sf"/>
</dbReference>
<dbReference type="PANTHER" id="PTHR47926:SF452">
    <property type="entry name" value="PENTATRICOPEPTIDE REPEAT-CONTAINING PROTEIN"/>
    <property type="match status" value="1"/>
</dbReference>
<dbReference type="InterPro" id="IPR002885">
    <property type="entry name" value="PPR_rpt"/>
</dbReference>
<dbReference type="FunFam" id="1.25.40.10:FF:000073">
    <property type="entry name" value="Pentatricopeptide repeat-containing protein chloroplastic"/>
    <property type="match status" value="1"/>
</dbReference>
<dbReference type="Pfam" id="PF14432">
    <property type="entry name" value="DYW_deaminase"/>
    <property type="match status" value="1"/>
</dbReference>
<dbReference type="InterPro" id="IPR032867">
    <property type="entry name" value="DYW_dom"/>
</dbReference>
<feature type="repeat" description="PPR" evidence="3">
    <location>
        <begin position="187"/>
        <end position="217"/>
    </location>
</feature>
<dbReference type="Gene3D" id="1.25.40.10">
    <property type="entry name" value="Tetratricopeptide repeat domain"/>
    <property type="match status" value="4"/>
</dbReference>
<dbReference type="InterPro" id="IPR046848">
    <property type="entry name" value="E_motif"/>
</dbReference>
<dbReference type="Pfam" id="PF01535">
    <property type="entry name" value="PPR"/>
    <property type="match status" value="8"/>
</dbReference>
<dbReference type="FunFam" id="1.25.40.10:FF:000344">
    <property type="entry name" value="Pentatricopeptide repeat-containing protein"/>
    <property type="match status" value="1"/>
</dbReference>
<sequence length="625" mass="70337">MAEAHVIFDQILVKNSFLWNSMIRGYACDGDSIKALSLYREMMFFGQKFDNFTYPFVLKACGDLGLVEIGKKVHCELVVNGFEEDVYVGNSLVAMYGKFGDIDRVRIVFDRMPKRDLTSWNSLISGLVKNGASSDALGVFRRMRCCGVIADGTTILGVLSACVNLAALEHGRAIHGYVICNNLVCYNDFLMNSLIEMYCSCNSMAEAIKLFDEFMQKDVVSWNSLISGHVRNGDSFESLRLFCRMFVEHGLPDQVTLVSVLGACAEITALQFGISFHAVICKLGFGKNVMVGTALIDMYSKCGTILCSELVFEEMPNKNMVSWSAMITAYGLCGKGREALSTFHEMKGSIIPDEGVFTSVLSACSHAGLVSEGKEIFHSMGKEYNCEPLQSHYSCMIDLLGRAGYLDEAYELIQKIEVQPTSDIWAALLSACRLYKNIELAEISAHKIIEMNPDDVSSYIALSNIYAIKKRWDDVERVRAMVRDKKLQKEPGCSFVEVDKVFYRFMVGDKSNRQTVEIYAKLKELSMQLQLAGYKPDLSSVFYNVEEEIMEKMLWEHSERLAIAFAIINTVPGTPIRIKKNLRTCDDCHTVTKLISKLTGREIIMRDIRRYHHFKNGSCSCGDYW</sequence>
<evidence type="ECO:0000259" key="4">
    <source>
        <dbReference type="Pfam" id="PF14432"/>
    </source>
</evidence>
<reference evidence="5" key="2">
    <citation type="submission" date="2023-05" db="EMBL/GenBank/DDBJ databases">
        <authorList>
            <person name="Schelkunov M.I."/>
        </authorList>
    </citation>
    <scope>NUCLEOTIDE SEQUENCE</scope>
    <source>
        <strain evidence="5">Hsosn_3</strain>
        <tissue evidence="5">Leaf</tissue>
    </source>
</reference>
<evidence type="ECO:0000256" key="1">
    <source>
        <dbReference type="ARBA" id="ARBA00006643"/>
    </source>
</evidence>
<dbReference type="Pfam" id="PF13041">
    <property type="entry name" value="PPR_2"/>
    <property type="match status" value="1"/>
</dbReference>
<dbReference type="PROSITE" id="PS51375">
    <property type="entry name" value="PPR"/>
    <property type="match status" value="5"/>
</dbReference>
<evidence type="ECO:0000256" key="2">
    <source>
        <dbReference type="ARBA" id="ARBA00022737"/>
    </source>
</evidence>
<feature type="repeat" description="PPR" evidence="3">
    <location>
        <begin position="116"/>
        <end position="150"/>
    </location>
</feature>
<dbReference type="GO" id="GO:0008270">
    <property type="term" value="F:zinc ion binding"/>
    <property type="evidence" value="ECO:0007669"/>
    <property type="project" value="InterPro"/>
</dbReference>
<proteinExistence type="inferred from homology"/>
<dbReference type="Proteomes" id="UP001237642">
    <property type="component" value="Unassembled WGS sequence"/>
</dbReference>
<dbReference type="NCBIfam" id="TIGR00756">
    <property type="entry name" value="PPR"/>
    <property type="match status" value="6"/>
</dbReference>
<dbReference type="Pfam" id="PF20431">
    <property type="entry name" value="E_motif"/>
    <property type="match status" value="1"/>
</dbReference>
<feature type="repeat" description="PPR" evidence="3">
    <location>
        <begin position="319"/>
        <end position="349"/>
    </location>
</feature>
<keyword evidence="2" id="KW-0677">Repeat</keyword>
<dbReference type="FunFam" id="1.25.40.10:FF:000031">
    <property type="entry name" value="Pentatricopeptide repeat-containing protein mitochondrial"/>
    <property type="match status" value="1"/>
</dbReference>
<comment type="caution">
    <text evidence="5">The sequence shown here is derived from an EMBL/GenBank/DDBJ whole genome shotgun (WGS) entry which is preliminary data.</text>
</comment>
<evidence type="ECO:0000313" key="6">
    <source>
        <dbReference type="Proteomes" id="UP001237642"/>
    </source>
</evidence>
<feature type="repeat" description="PPR" evidence="3">
    <location>
        <begin position="15"/>
        <end position="49"/>
    </location>
</feature>
<dbReference type="FunFam" id="1.25.40.10:FF:000366">
    <property type="entry name" value="Pentatricopeptide (PPR) repeat-containing protein"/>
    <property type="match status" value="1"/>
</dbReference>
<comment type="similarity">
    <text evidence="1">Belongs to the PPR family. PCMP-H subfamily.</text>
</comment>
<organism evidence="5 6">
    <name type="scientific">Heracleum sosnowskyi</name>
    <dbReference type="NCBI Taxonomy" id="360622"/>
    <lineage>
        <taxon>Eukaryota</taxon>
        <taxon>Viridiplantae</taxon>
        <taxon>Streptophyta</taxon>
        <taxon>Embryophyta</taxon>
        <taxon>Tracheophyta</taxon>
        <taxon>Spermatophyta</taxon>
        <taxon>Magnoliopsida</taxon>
        <taxon>eudicotyledons</taxon>
        <taxon>Gunneridae</taxon>
        <taxon>Pentapetalae</taxon>
        <taxon>asterids</taxon>
        <taxon>campanulids</taxon>
        <taxon>Apiales</taxon>
        <taxon>Apiaceae</taxon>
        <taxon>Apioideae</taxon>
        <taxon>apioid superclade</taxon>
        <taxon>Tordylieae</taxon>
        <taxon>Tordyliinae</taxon>
        <taxon>Heracleum</taxon>
    </lineage>
</organism>
<protein>
    <submittedName>
        <fullName evidence="5">Pentatricopeptide repeat-containing protein</fullName>
    </submittedName>
</protein>
<feature type="repeat" description="PPR" evidence="3">
    <location>
        <begin position="218"/>
        <end position="252"/>
    </location>
</feature>
<keyword evidence="6" id="KW-1185">Reference proteome</keyword>
<dbReference type="PANTHER" id="PTHR47926">
    <property type="entry name" value="PENTATRICOPEPTIDE REPEAT-CONTAINING PROTEIN"/>
    <property type="match status" value="1"/>
</dbReference>
<dbReference type="GO" id="GO:0003723">
    <property type="term" value="F:RNA binding"/>
    <property type="evidence" value="ECO:0007669"/>
    <property type="project" value="InterPro"/>
</dbReference>
<accession>A0AAD8IN12</accession>
<evidence type="ECO:0000256" key="3">
    <source>
        <dbReference type="PROSITE-ProRule" id="PRU00708"/>
    </source>
</evidence>